<dbReference type="KEGG" id="plon:Pla110_44060"/>
<accession>A0A518CTV6</accession>
<sequence>MVQLNIKKPVSVEAKTLKVHLKVRDEMGFSIEDQDGKEIFDREDGYVPDFFPGEHYGDYLILDIDIDTGKITNWEVPSADDLQKLINGDDDDDE</sequence>
<gene>
    <name evidence="1" type="ORF">Pla110_44060</name>
</gene>
<dbReference type="OrthoDB" id="6946246at2"/>
<dbReference type="EMBL" id="CP036281">
    <property type="protein sequence ID" value="QDU82645.1"/>
    <property type="molecule type" value="Genomic_DNA"/>
</dbReference>
<name>A0A518CTV6_9PLAN</name>
<evidence type="ECO:0000313" key="2">
    <source>
        <dbReference type="Proteomes" id="UP000317178"/>
    </source>
</evidence>
<reference evidence="1 2" key="1">
    <citation type="submission" date="2019-02" db="EMBL/GenBank/DDBJ databases">
        <title>Deep-cultivation of Planctomycetes and their phenomic and genomic characterization uncovers novel biology.</title>
        <authorList>
            <person name="Wiegand S."/>
            <person name="Jogler M."/>
            <person name="Boedeker C."/>
            <person name="Pinto D."/>
            <person name="Vollmers J."/>
            <person name="Rivas-Marin E."/>
            <person name="Kohn T."/>
            <person name="Peeters S.H."/>
            <person name="Heuer A."/>
            <person name="Rast P."/>
            <person name="Oberbeckmann S."/>
            <person name="Bunk B."/>
            <person name="Jeske O."/>
            <person name="Meyerdierks A."/>
            <person name="Storesund J.E."/>
            <person name="Kallscheuer N."/>
            <person name="Luecker S."/>
            <person name="Lage O.M."/>
            <person name="Pohl T."/>
            <person name="Merkel B.J."/>
            <person name="Hornburger P."/>
            <person name="Mueller R.-W."/>
            <person name="Bruemmer F."/>
            <person name="Labrenz M."/>
            <person name="Spormann A.M."/>
            <person name="Op den Camp H."/>
            <person name="Overmann J."/>
            <person name="Amann R."/>
            <person name="Jetten M.S.M."/>
            <person name="Mascher T."/>
            <person name="Medema M.H."/>
            <person name="Devos D.P."/>
            <person name="Kaster A.-K."/>
            <person name="Ovreas L."/>
            <person name="Rohde M."/>
            <person name="Galperin M.Y."/>
            <person name="Jogler C."/>
        </authorList>
    </citation>
    <scope>NUCLEOTIDE SEQUENCE [LARGE SCALE GENOMIC DNA]</scope>
    <source>
        <strain evidence="1 2">Pla110</strain>
    </source>
</reference>
<dbReference type="Proteomes" id="UP000317178">
    <property type="component" value="Chromosome"/>
</dbReference>
<evidence type="ECO:0000313" key="1">
    <source>
        <dbReference type="EMBL" id="QDU82645.1"/>
    </source>
</evidence>
<dbReference type="AlphaFoldDB" id="A0A518CTV6"/>
<dbReference type="RefSeq" id="WP_144999017.1">
    <property type="nucleotide sequence ID" value="NZ_CP036281.1"/>
</dbReference>
<organism evidence="1 2">
    <name type="scientific">Polystyrenella longa</name>
    <dbReference type="NCBI Taxonomy" id="2528007"/>
    <lineage>
        <taxon>Bacteria</taxon>
        <taxon>Pseudomonadati</taxon>
        <taxon>Planctomycetota</taxon>
        <taxon>Planctomycetia</taxon>
        <taxon>Planctomycetales</taxon>
        <taxon>Planctomycetaceae</taxon>
        <taxon>Polystyrenella</taxon>
    </lineage>
</organism>
<proteinExistence type="predicted"/>
<protein>
    <submittedName>
        <fullName evidence="1">Uncharacterized protein</fullName>
    </submittedName>
</protein>
<keyword evidence="2" id="KW-1185">Reference proteome</keyword>